<dbReference type="EMBL" id="LAZR01008009">
    <property type="protein sequence ID" value="KKM81516.1"/>
    <property type="molecule type" value="Genomic_DNA"/>
</dbReference>
<accession>A0A0F9L314</accession>
<proteinExistence type="predicted"/>
<comment type="caution">
    <text evidence="1">The sequence shown here is derived from an EMBL/GenBank/DDBJ whole genome shotgun (WGS) entry which is preliminary data.</text>
</comment>
<gene>
    <name evidence="1" type="ORF">LCGC14_1329080</name>
</gene>
<evidence type="ECO:0000313" key="1">
    <source>
        <dbReference type="EMBL" id="KKM81516.1"/>
    </source>
</evidence>
<protein>
    <submittedName>
        <fullName evidence="1">Uncharacterized protein</fullName>
    </submittedName>
</protein>
<reference evidence="1" key="1">
    <citation type="journal article" date="2015" name="Nature">
        <title>Complex archaea that bridge the gap between prokaryotes and eukaryotes.</title>
        <authorList>
            <person name="Spang A."/>
            <person name="Saw J.H."/>
            <person name="Jorgensen S.L."/>
            <person name="Zaremba-Niedzwiedzka K."/>
            <person name="Martijn J."/>
            <person name="Lind A.E."/>
            <person name="van Eijk R."/>
            <person name="Schleper C."/>
            <person name="Guy L."/>
            <person name="Ettema T.J."/>
        </authorList>
    </citation>
    <scope>NUCLEOTIDE SEQUENCE</scope>
</reference>
<feature type="non-terminal residue" evidence="1">
    <location>
        <position position="1"/>
    </location>
</feature>
<sequence length="27" mass="2739">FVAIADGLMATIQLALAGKWHGLVDGA</sequence>
<dbReference type="AlphaFoldDB" id="A0A0F9L314"/>
<name>A0A0F9L314_9ZZZZ</name>
<organism evidence="1">
    <name type="scientific">marine sediment metagenome</name>
    <dbReference type="NCBI Taxonomy" id="412755"/>
    <lineage>
        <taxon>unclassified sequences</taxon>
        <taxon>metagenomes</taxon>
        <taxon>ecological metagenomes</taxon>
    </lineage>
</organism>